<proteinExistence type="predicted"/>
<dbReference type="AlphaFoldDB" id="A0AAU7CZH5"/>
<gene>
    <name evidence="2" type="ORF">P4G45_01395</name>
</gene>
<accession>A0AAU7CZH5</accession>
<reference evidence="2" key="1">
    <citation type="submission" date="2023-03" db="EMBL/GenBank/DDBJ databases">
        <title>Edaphobacter sp.</title>
        <authorList>
            <person name="Huber K.J."/>
            <person name="Papendorf J."/>
            <person name="Pilke C."/>
            <person name="Bunk B."/>
            <person name="Sproeer C."/>
            <person name="Pester M."/>
        </authorList>
    </citation>
    <scope>NUCLEOTIDE SEQUENCE</scope>
    <source>
        <strain evidence="2">DSM 109919</strain>
    </source>
</reference>
<dbReference type="RefSeq" id="WP_348267911.1">
    <property type="nucleotide sequence ID" value="NZ_CP121194.1"/>
</dbReference>
<sequence>MNPSTDEADIPVLKPITADSEVFAIIFARLKETSDELAAVNRRIIALENGQDKPPCKITLPRGVVRHNPSPGILRPLTPREMRQQRLQARLERQNKQPQAVAKQQLTAGSNGRLMRTGKPTSTRKKGKK</sequence>
<evidence type="ECO:0000256" key="1">
    <source>
        <dbReference type="SAM" id="MobiDB-lite"/>
    </source>
</evidence>
<feature type="compositionally biased region" description="Polar residues" evidence="1">
    <location>
        <begin position="96"/>
        <end position="110"/>
    </location>
</feature>
<feature type="region of interest" description="Disordered" evidence="1">
    <location>
        <begin position="89"/>
        <end position="129"/>
    </location>
</feature>
<organism evidence="2">
    <name type="scientific">Edaphobacter paludis</name>
    <dbReference type="NCBI Taxonomy" id="3035702"/>
    <lineage>
        <taxon>Bacteria</taxon>
        <taxon>Pseudomonadati</taxon>
        <taxon>Acidobacteriota</taxon>
        <taxon>Terriglobia</taxon>
        <taxon>Terriglobales</taxon>
        <taxon>Acidobacteriaceae</taxon>
        <taxon>Edaphobacter</taxon>
    </lineage>
</organism>
<name>A0AAU7CZH5_9BACT</name>
<feature type="region of interest" description="Disordered" evidence="1">
    <location>
        <begin position="58"/>
        <end position="77"/>
    </location>
</feature>
<evidence type="ECO:0000313" key="2">
    <source>
        <dbReference type="EMBL" id="XBH10404.1"/>
    </source>
</evidence>
<protein>
    <submittedName>
        <fullName evidence="2">Uncharacterized protein</fullName>
    </submittedName>
</protein>
<dbReference type="KEGG" id="epl:P4G45_01395"/>
<dbReference type="EMBL" id="CP121194">
    <property type="protein sequence ID" value="XBH10404.1"/>
    <property type="molecule type" value="Genomic_DNA"/>
</dbReference>